<protein>
    <submittedName>
        <fullName evidence="2">Uncharacterized protein</fullName>
    </submittedName>
</protein>
<dbReference type="Gene3D" id="3.30.40.10">
    <property type="entry name" value="Zinc/RING finger domain, C3HC4 (zinc finger)"/>
    <property type="match status" value="1"/>
</dbReference>
<feature type="region of interest" description="Disordered" evidence="1">
    <location>
        <begin position="75"/>
        <end position="192"/>
    </location>
</feature>
<dbReference type="GO" id="GO:0051726">
    <property type="term" value="P:regulation of cell cycle"/>
    <property type="evidence" value="ECO:0007669"/>
    <property type="project" value="TreeGrafter"/>
</dbReference>
<proteinExistence type="predicted"/>
<dbReference type="GO" id="GO:0061630">
    <property type="term" value="F:ubiquitin protein ligase activity"/>
    <property type="evidence" value="ECO:0007669"/>
    <property type="project" value="TreeGrafter"/>
</dbReference>
<dbReference type="SMART" id="SM00184">
    <property type="entry name" value="RING"/>
    <property type="match status" value="1"/>
</dbReference>
<evidence type="ECO:0000313" key="3">
    <source>
        <dbReference type="Proteomes" id="UP000749559"/>
    </source>
</evidence>
<evidence type="ECO:0000313" key="2">
    <source>
        <dbReference type="EMBL" id="CAH1799480.1"/>
    </source>
</evidence>
<gene>
    <name evidence="2" type="ORF">OFUS_LOCUS23489</name>
</gene>
<feature type="compositionally biased region" description="Basic and acidic residues" evidence="1">
    <location>
        <begin position="147"/>
        <end position="178"/>
    </location>
</feature>
<dbReference type="PANTHER" id="PTHR10044">
    <property type="entry name" value="INHIBITOR OF APOPTOSIS"/>
    <property type="match status" value="1"/>
</dbReference>
<reference evidence="2" key="1">
    <citation type="submission" date="2022-03" db="EMBL/GenBank/DDBJ databases">
        <authorList>
            <person name="Martin C."/>
        </authorList>
    </citation>
    <scope>NUCLEOTIDE SEQUENCE</scope>
</reference>
<dbReference type="GO" id="GO:0031398">
    <property type="term" value="P:positive regulation of protein ubiquitination"/>
    <property type="evidence" value="ECO:0007669"/>
    <property type="project" value="TreeGrafter"/>
</dbReference>
<dbReference type="Gene3D" id="1.10.8.10">
    <property type="entry name" value="DNA helicase RuvA subunit, C-terminal domain"/>
    <property type="match status" value="1"/>
</dbReference>
<comment type="caution">
    <text evidence="2">The sequence shown here is derived from an EMBL/GenBank/DDBJ whole genome shotgun (WGS) entry which is preliminary data.</text>
</comment>
<dbReference type="SUPFAM" id="SSF57850">
    <property type="entry name" value="RING/U-box"/>
    <property type="match status" value="1"/>
</dbReference>
<keyword evidence="3" id="KW-1185">Reference proteome</keyword>
<dbReference type="InterPro" id="IPR001841">
    <property type="entry name" value="Znf_RING"/>
</dbReference>
<sequence length="249" mass="26950">MNINSATVGEGDRPSREATIAAQLSRPQARAILDMGYDKKMVSYIIKKRLERNEPDFPNATEMLEAIFDVEEKINSGELNLDDPDPEPQDGATGGPVEGATGGAATPGPSRVTPASKGAKEGKGPSGRLEIPSQATLASGKAPEPVTVDRTEPMDMGEETHGGNTEGDDKDKDDKDKDKDDDEEDVESLKAKVRESNEEKLCKICLERERRLVFLPCGHACSCAICAPGLRTCPMCREIIRGTVRIYFS</sequence>
<dbReference type="GO" id="GO:0043027">
    <property type="term" value="F:cysteine-type endopeptidase inhibitor activity involved in apoptotic process"/>
    <property type="evidence" value="ECO:0007669"/>
    <property type="project" value="TreeGrafter"/>
</dbReference>
<dbReference type="GO" id="GO:0005634">
    <property type="term" value="C:nucleus"/>
    <property type="evidence" value="ECO:0007669"/>
    <property type="project" value="TreeGrafter"/>
</dbReference>
<dbReference type="PROSITE" id="PS50089">
    <property type="entry name" value="ZF_RING_2"/>
    <property type="match status" value="1"/>
</dbReference>
<dbReference type="InterPro" id="IPR050784">
    <property type="entry name" value="IAP"/>
</dbReference>
<dbReference type="GO" id="GO:0005737">
    <property type="term" value="C:cytoplasm"/>
    <property type="evidence" value="ECO:0007669"/>
    <property type="project" value="TreeGrafter"/>
</dbReference>
<dbReference type="Proteomes" id="UP000749559">
    <property type="component" value="Unassembled WGS sequence"/>
</dbReference>
<evidence type="ECO:0000256" key="1">
    <source>
        <dbReference type="SAM" id="MobiDB-lite"/>
    </source>
</evidence>
<feature type="compositionally biased region" description="Gly residues" evidence="1">
    <location>
        <begin position="92"/>
        <end position="102"/>
    </location>
</feature>
<name>A0A8J1TC01_OWEFU</name>
<organism evidence="2 3">
    <name type="scientific">Owenia fusiformis</name>
    <name type="common">Polychaete worm</name>
    <dbReference type="NCBI Taxonomy" id="6347"/>
    <lineage>
        <taxon>Eukaryota</taxon>
        <taxon>Metazoa</taxon>
        <taxon>Spiralia</taxon>
        <taxon>Lophotrochozoa</taxon>
        <taxon>Annelida</taxon>
        <taxon>Polychaeta</taxon>
        <taxon>Sedentaria</taxon>
        <taxon>Canalipalpata</taxon>
        <taxon>Sabellida</taxon>
        <taxon>Oweniida</taxon>
        <taxon>Oweniidae</taxon>
        <taxon>Owenia</taxon>
    </lineage>
</organism>
<dbReference type="PANTHER" id="PTHR10044:SF139">
    <property type="entry name" value="DEATH-ASSOCIATED INHIBITOR OF APOPTOSIS 2"/>
    <property type="match status" value="1"/>
</dbReference>
<dbReference type="OrthoDB" id="10251804at2759"/>
<dbReference type="GO" id="GO:0043066">
    <property type="term" value="P:negative regulation of apoptotic process"/>
    <property type="evidence" value="ECO:0007669"/>
    <property type="project" value="TreeGrafter"/>
</dbReference>
<dbReference type="EMBL" id="CAIIXF020000011">
    <property type="protein sequence ID" value="CAH1799480.1"/>
    <property type="molecule type" value="Genomic_DNA"/>
</dbReference>
<dbReference type="Pfam" id="PF13920">
    <property type="entry name" value="zf-C3HC4_3"/>
    <property type="match status" value="1"/>
</dbReference>
<accession>A0A8J1TC01</accession>
<dbReference type="InterPro" id="IPR013083">
    <property type="entry name" value="Znf_RING/FYVE/PHD"/>
</dbReference>
<dbReference type="AlphaFoldDB" id="A0A8J1TC01"/>